<gene>
    <name evidence="2" type="ORF">AMS68_000625</name>
</gene>
<evidence type="ECO:0000313" key="2">
    <source>
        <dbReference type="EMBL" id="QIW95107.1"/>
    </source>
</evidence>
<evidence type="ECO:0000256" key="1">
    <source>
        <dbReference type="SAM" id="MobiDB-lite"/>
    </source>
</evidence>
<feature type="compositionally biased region" description="Polar residues" evidence="1">
    <location>
        <begin position="48"/>
        <end position="82"/>
    </location>
</feature>
<protein>
    <submittedName>
        <fullName evidence="2">Uncharacterized protein</fullName>
    </submittedName>
</protein>
<feature type="region of interest" description="Disordered" evidence="1">
    <location>
        <begin position="1"/>
        <end position="101"/>
    </location>
</feature>
<dbReference type="EMBL" id="CP051139">
    <property type="protein sequence ID" value="QIW95107.1"/>
    <property type="molecule type" value="Genomic_DNA"/>
</dbReference>
<sequence length="101" mass="10834">MSIQPNLRHRTTTNYSSASPINTHIIPQHNTMSAPNAGRQSPEPERQAGSQGNDPLASNVNDQGGESKSNEASSDTLKNLESNPKHILDDASKEKNKKGSA</sequence>
<feature type="compositionally biased region" description="Basic and acidic residues" evidence="1">
    <location>
        <begin position="83"/>
        <end position="94"/>
    </location>
</feature>
<reference evidence="2 3" key="1">
    <citation type="journal article" date="2016" name="Sci. Rep.">
        <title>Peltaster fructicola genome reveals evolution from an invasive phytopathogen to an ectophytic parasite.</title>
        <authorList>
            <person name="Xu C."/>
            <person name="Chen H."/>
            <person name="Gleason M.L."/>
            <person name="Xu J.R."/>
            <person name="Liu H."/>
            <person name="Zhang R."/>
            <person name="Sun G."/>
        </authorList>
    </citation>
    <scope>NUCLEOTIDE SEQUENCE [LARGE SCALE GENOMIC DNA]</scope>
    <source>
        <strain evidence="2 3">LNHT1506</strain>
    </source>
</reference>
<dbReference type="OrthoDB" id="5375886at2759"/>
<organism evidence="2 3">
    <name type="scientific">Peltaster fructicola</name>
    <dbReference type="NCBI Taxonomy" id="286661"/>
    <lineage>
        <taxon>Eukaryota</taxon>
        <taxon>Fungi</taxon>
        <taxon>Dikarya</taxon>
        <taxon>Ascomycota</taxon>
        <taxon>Pezizomycotina</taxon>
        <taxon>Dothideomycetes</taxon>
        <taxon>Dothideomycetes incertae sedis</taxon>
        <taxon>Peltaster</taxon>
    </lineage>
</organism>
<dbReference type="Proteomes" id="UP000503462">
    <property type="component" value="Chromosome 1"/>
</dbReference>
<feature type="compositionally biased region" description="Polar residues" evidence="1">
    <location>
        <begin position="12"/>
        <end position="22"/>
    </location>
</feature>
<keyword evidence="3" id="KW-1185">Reference proteome</keyword>
<proteinExistence type="predicted"/>
<evidence type="ECO:0000313" key="3">
    <source>
        <dbReference type="Proteomes" id="UP000503462"/>
    </source>
</evidence>
<dbReference type="AlphaFoldDB" id="A0A6H0XKE7"/>
<accession>A0A6H0XKE7</accession>
<name>A0A6H0XKE7_9PEZI</name>